<keyword evidence="2" id="KW-0238">DNA-binding</keyword>
<evidence type="ECO:0000256" key="1">
    <source>
        <dbReference type="ARBA" id="ARBA00023015"/>
    </source>
</evidence>
<keyword evidence="3" id="KW-0804">Transcription</keyword>
<dbReference type="EMBL" id="FXTA01000001">
    <property type="protein sequence ID" value="SMO36302.1"/>
    <property type="molecule type" value="Genomic_DNA"/>
</dbReference>
<dbReference type="RefSeq" id="WP_142448890.1">
    <property type="nucleotide sequence ID" value="NZ_FXTA01000001.1"/>
</dbReference>
<dbReference type="InterPro" id="IPR003313">
    <property type="entry name" value="AraC-bd"/>
</dbReference>
<evidence type="ECO:0000256" key="2">
    <source>
        <dbReference type="ARBA" id="ARBA00023125"/>
    </source>
</evidence>
<dbReference type="OrthoDB" id="2600165at2"/>
<reference evidence="5 8" key="2">
    <citation type="submission" date="2019-11" db="EMBL/GenBank/DDBJ databases">
        <title>Flavobacterium resistens genome.</title>
        <authorList>
            <person name="Wilson V.M."/>
            <person name="Newman J.D."/>
        </authorList>
    </citation>
    <scope>NUCLEOTIDE SEQUENCE [LARGE SCALE GENOMIC DNA]</scope>
    <source>
        <strain evidence="5 8">DSM 19382</strain>
    </source>
</reference>
<evidence type="ECO:0000313" key="6">
    <source>
        <dbReference type="EMBL" id="SMO36302.1"/>
    </source>
</evidence>
<dbReference type="InterPro" id="IPR037923">
    <property type="entry name" value="HTH-like"/>
</dbReference>
<dbReference type="Pfam" id="PF12833">
    <property type="entry name" value="HTH_18"/>
    <property type="match status" value="1"/>
</dbReference>
<sequence length="304" mass="35210">MKNSVPHKIKTISELHQLFALPKPDHPLVSVIDFALLSYKHADIWKHFTNDFYCITIKKGINGKFKYGQRDYDFDEGMMTLTKPDQVFSVTQTNDNPVTGYILVFKTDLIRNYPLGKTIQNYGFFSYSIAEALHLSDKEDVIISGLLKQMQDELKNNIDHYSQDLIVSHLDLLLNYINRFYGRQFITRKTSNHDLLSKLEQTLLDYFENESGTLKGLPTVQYLSQELHISANYLSDLLRNITGLNTQQYIHNHIIEKSKQLLASSNLSVNEIAYSLGFEYAQSFSKLFKKKTNLTPLQFRQSFN</sequence>
<dbReference type="PANTHER" id="PTHR43280:SF32">
    <property type="entry name" value="TRANSCRIPTIONAL REGULATORY PROTEIN"/>
    <property type="match status" value="1"/>
</dbReference>
<gene>
    <name evidence="5" type="ORF">GJU42_17755</name>
    <name evidence="6" type="ORF">SAMN06265349_101258</name>
</gene>
<dbReference type="Pfam" id="PF02311">
    <property type="entry name" value="AraC_binding"/>
    <property type="match status" value="1"/>
</dbReference>
<dbReference type="SUPFAM" id="SSF46689">
    <property type="entry name" value="Homeodomain-like"/>
    <property type="match status" value="1"/>
</dbReference>
<dbReference type="Proteomes" id="UP000468990">
    <property type="component" value="Unassembled WGS sequence"/>
</dbReference>
<dbReference type="InterPro" id="IPR018060">
    <property type="entry name" value="HTH_AraC"/>
</dbReference>
<evidence type="ECO:0000259" key="4">
    <source>
        <dbReference type="PROSITE" id="PS01124"/>
    </source>
</evidence>
<dbReference type="GO" id="GO:0043565">
    <property type="term" value="F:sequence-specific DNA binding"/>
    <property type="evidence" value="ECO:0007669"/>
    <property type="project" value="InterPro"/>
</dbReference>
<protein>
    <submittedName>
        <fullName evidence="6">Helix-turn-helix domain-containing protein</fullName>
    </submittedName>
</protein>
<dbReference type="PANTHER" id="PTHR43280">
    <property type="entry name" value="ARAC-FAMILY TRANSCRIPTIONAL REGULATOR"/>
    <property type="match status" value="1"/>
</dbReference>
<keyword evidence="1" id="KW-0805">Transcription regulation</keyword>
<dbReference type="Proteomes" id="UP000317289">
    <property type="component" value="Unassembled WGS sequence"/>
</dbReference>
<dbReference type="PRINTS" id="PR00032">
    <property type="entry name" value="HTHARAC"/>
</dbReference>
<dbReference type="AlphaFoldDB" id="A0A521ANC8"/>
<evidence type="ECO:0000256" key="3">
    <source>
        <dbReference type="ARBA" id="ARBA00023163"/>
    </source>
</evidence>
<dbReference type="PROSITE" id="PS01124">
    <property type="entry name" value="HTH_ARAC_FAMILY_2"/>
    <property type="match status" value="1"/>
</dbReference>
<dbReference type="SMART" id="SM00342">
    <property type="entry name" value="HTH_ARAC"/>
    <property type="match status" value="1"/>
</dbReference>
<keyword evidence="8" id="KW-1185">Reference proteome</keyword>
<feature type="domain" description="HTH araC/xylS-type" evidence="4">
    <location>
        <begin position="197"/>
        <end position="302"/>
    </location>
</feature>
<dbReference type="InterPro" id="IPR009057">
    <property type="entry name" value="Homeodomain-like_sf"/>
</dbReference>
<reference evidence="6 7" key="1">
    <citation type="submission" date="2017-05" db="EMBL/GenBank/DDBJ databases">
        <authorList>
            <person name="Varghese N."/>
            <person name="Submissions S."/>
        </authorList>
    </citation>
    <scope>NUCLEOTIDE SEQUENCE [LARGE SCALE GENOMIC DNA]</scope>
    <source>
        <strain evidence="6 7">DSM 19382</strain>
    </source>
</reference>
<dbReference type="Gene3D" id="1.10.10.60">
    <property type="entry name" value="Homeodomain-like"/>
    <property type="match status" value="2"/>
</dbReference>
<dbReference type="EMBL" id="WKKG01000010">
    <property type="protein sequence ID" value="MRX69820.1"/>
    <property type="molecule type" value="Genomic_DNA"/>
</dbReference>
<accession>A0A521ANC8</accession>
<dbReference type="GO" id="GO:0003700">
    <property type="term" value="F:DNA-binding transcription factor activity"/>
    <property type="evidence" value="ECO:0007669"/>
    <property type="project" value="InterPro"/>
</dbReference>
<name>A0A521ANC8_9FLAO</name>
<dbReference type="SUPFAM" id="SSF51215">
    <property type="entry name" value="Regulatory protein AraC"/>
    <property type="match status" value="1"/>
</dbReference>
<dbReference type="InterPro" id="IPR020449">
    <property type="entry name" value="Tscrpt_reg_AraC-type_HTH"/>
</dbReference>
<proteinExistence type="predicted"/>
<organism evidence="6 7">
    <name type="scientific">Flavobacterium resistens</name>
    <dbReference type="NCBI Taxonomy" id="443612"/>
    <lineage>
        <taxon>Bacteria</taxon>
        <taxon>Pseudomonadati</taxon>
        <taxon>Bacteroidota</taxon>
        <taxon>Flavobacteriia</taxon>
        <taxon>Flavobacteriales</taxon>
        <taxon>Flavobacteriaceae</taxon>
        <taxon>Flavobacterium</taxon>
    </lineage>
</organism>
<evidence type="ECO:0000313" key="5">
    <source>
        <dbReference type="EMBL" id="MRX69820.1"/>
    </source>
</evidence>
<evidence type="ECO:0000313" key="8">
    <source>
        <dbReference type="Proteomes" id="UP000468990"/>
    </source>
</evidence>
<evidence type="ECO:0000313" key="7">
    <source>
        <dbReference type="Proteomes" id="UP000317289"/>
    </source>
</evidence>